<keyword evidence="2" id="KW-1185">Reference proteome</keyword>
<evidence type="ECO:0000313" key="2">
    <source>
        <dbReference type="Proteomes" id="UP001431783"/>
    </source>
</evidence>
<reference evidence="1 2" key="1">
    <citation type="submission" date="2023-03" db="EMBL/GenBank/DDBJ databases">
        <title>Genome insight into feeding habits of ladybird beetles.</title>
        <authorList>
            <person name="Li H.-S."/>
            <person name="Huang Y.-H."/>
            <person name="Pang H."/>
        </authorList>
    </citation>
    <scope>NUCLEOTIDE SEQUENCE [LARGE SCALE GENOMIC DNA]</scope>
    <source>
        <strain evidence="1">SYSU_2023b</strain>
        <tissue evidence="1">Whole body</tissue>
    </source>
</reference>
<dbReference type="AlphaFoldDB" id="A0AAW1VJB0"/>
<evidence type="ECO:0000313" key="1">
    <source>
        <dbReference type="EMBL" id="KAK9892679.1"/>
    </source>
</evidence>
<sequence>MRKIKARVQEISKLMAVENILFFEANTIIKGNTYNTNNSTEFPNLQIPNNNEPMSKVVEVSERRSALRPKNQLLYSSVVSQNISLNRKENKRKNSFNNGYDKNAHQSQLLNKVNSDFRPYGILMSRVL</sequence>
<gene>
    <name evidence="1" type="ORF">WA026_021532</name>
</gene>
<accession>A0AAW1VJB0</accession>
<organism evidence="1 2">
    <name type="scientific">Henosepilachna vigintioctopunctata</name>
    <dbReference type="NCBI Taxonomy" id="420089"/>
    <lineage>
        <taxon>Eukaryota</taxon>
        <taxon>Metazoa</taxon>
        <taxon>Ecdysozoa</taxon>
        <taxon>Arthropoda</taxon>
        <taxon>Hexapoda</taxon>
        <taxon>Insecta</taxon>
        <taxon>Pterygota</taxon>
        <taxon>Neoptera</taxon>
        <taxon>Endopterygota</taxon>
        <taxon>Coleoptera</taxon>
        <taxon>Polyphaga</taxon>
        <taxon>Cucujiformia</taxon>
        <taxon>Coccinelloidea</taxon>
        <taxon>Coccinellidae</taxon>
        <taxon>Epilachninae</taxon>
        <taxon>Epilachnini</taxon>
        <taxon>Henosepilachna</taxon>
    </lineage>
</organism>
<dbReference type="EMBL" id="JARQZJ010000137">
    <property type="protein sequence ID" value="KAK9892679.1"/>
    <property type="molecule type" value="Genomic_DNA"/>
</dbReference>
<dbReference type="Proteomes" id="UP001431783">
    <property type="component" value="Unassembled WGS sequence"/>
</dbReference>
<comment type="caution">
    <text evidence="1">The sequence shown here is derived from an EMBL/GenBank/DDBJ whole genome shotgun (WGS) entry which is preliminary data.</text>
</comment>
<name>A0AAW1VJB0_9CUCU</name>
<proteinExistence type="predicted"/>
<protein>
    <submittedName>
        <fullName evidence="1">Uncharacterized protein</fullName>
    </submittedName>
</protein>